<evidence type="ECO:0000256" key="7">
    <source>
        <dbReference type="ARBA" id="ARBA00023609"/>
    </source>
</evidence>
<comment type="similarity">
    <text evidence="7">Belongs to the Slam family.</text>
</comment>
<dbReference type="GO" id="GO:0009279">
    <property type="term" value="C:cell outer membrane"/>
    <property type="evidence" value="ECO:0007669"/>
    <property type="project" value="UniProtKB-SubCell"/>
</dbReference>
<dbReference type="Proteomes" id="UP000032721">
    <property type="component" value="Chromosome"/>
</dbReference>
<reference evidence="11 13" key="2">
    <citation type="submission" date="2019-07" db="EMBL/GenBank/DDBJ databases">
        <title>Genomic Encyclopedia of Type Strains, Phase I: the one thousand microbial genomes (KMG-I) project.</title>
        <authorList>
            <person name="Kyrpides N."/>
        </authorList>
    </citation>
    <scope>NUCLEOTIDE SEQUENCE [LARGE SCALE GENOMIC DNA]</scope>
    <source>
        <strain evidence="11 13">DSM 17909</strain>
    </source>
</reference>
<keyword evidence="3" id="KW-0812">Transmembrane</keyword>
<sequence length="477" mass="55193">MSDKKEGSGKRKYLLLLIFLLTSFLSPAICANEDHLMAPNPLSAKHDSLLNIIRRQKIKVSNNLNDIGQALYFAINYRQWRDVRRLLLAYQKLPGYDPFLIDFAQGRLAYREGNLALATSYYQKILRQKPNFTRIKLELARVYFEDQKNRESKQLFEGISQQQQLPEMVLNNIGSYLAEIALRNGWQSSLSFGYTYDDNINMSPNQKPICLVSEKGKCIIKRQVPKPVTAWGGTYNATLNRRYQLVGHHGIFGRGLIYGENYSHYHNENENRFLLVSGYNYKNRFHDFSFGPLFEYQQSAGKTEYHAIGAKMEWQWAITKQTSLNVELEHKKLSYPPIYRGKDNVLSSSYFSLSHAISEKLILFGGGNWRYGNYQDPADCYQQWGVSAGIAGQLYPRINGSLSFTLRKQRFSAYSALLGARRQDNEQIYTAAIKFPAAKVLGMTPSLTFRHHYNHSNVNWLYSYDKNEIQIQLEKYF</sequence>
<evidence type="ECO:0000259" key="8">
    <source>
        <dbReference type="Pfam" id="PF04575"/>
    </source>
</evidence>
<gene>
    <name evidence="11" type="ORF">LY16_02430</name>
    <name evidence="10" type="ORF">XDD1_3965</name>
</gene>
<accession>A0A068R0N0</accession>
<dbReference type="KEGG" id="xdo:XDD1_3965"/>
<dbReference type="HOGENOM" id="CLU_034927_2_0_6"/>
<dbReference type="Proteomes" id="UP000324170">
    <property type="component" value="Unassembled WGS sequence"/>
</dbReference>
<dbReference type="EMBL" id="VNHN01000041">
    <property type="protein sequence ID" value="TYP03106.1"/>
    <property type="molecule type" value="Genomic_DNA"/>
</dbReference>
<feature type="domain" description="Surface lipoprotein assembly modifier C-terminal" evidence="8">
    <location>
        <begin position="186"/>
        <end position="477"/>
    </location>
</feature>
<dbReference type="InterPro" id="IPR007655">
    <property type="entry name" value="Slam_C"/>
</dbReference>
<dbReference type="InterPro" id="IPR057556">
    <property type="entry name" value="TPR_Slam"/>
</dbReference>
<keyword evidence="6" id="KW-0998">Cell outer membrane</keyword>
<proteinExistence type="inferred from homology"/>
<name>A0A068R0N0_9GAMM</name>
<evidence type="ECO:0000256" key="2">
    <source>
        <dbReference type="ARBA" id="ARBA00022452"/>
    </source>
</evidence>
<evidence type="ECO:0000313" key="13">
    <source>
        <dbReference type="Proteomes" id="UP000324170"/>
    </source>
</evidence>
<evidence type="ECO:0000256" key="3">
    <source>
        <dbReference type="ARBA" id="ARBA00022692"/>
    </source>
</evidence>
<dbReference type="STRING" id="351671.XDD1_3965"/>
<dbReference type="Pfam" id="PF04575">
    <property type="entry name" value="SlipAM"/>
    <property type="match status" value="1"/>
</dbReference>
<evidence type="ECO:0000259" key="9">
    <source>
        <dbReference type="Pfam" id="PF24575"/>
    </source>
</evidence>
<dbReference type="EMBL" id="FO704550">
    <property type="protein sequence ID" value="CDG19650.1"/>
    <property type="molecule type" value="Genomic_DNA"/>
</dbReference>
<dbReference type="AlphaFoldDB" id="A0A068R0N0"/>
<evidence type="ECO:0000256" key="5">
    <source>
        <dbReference type="ARBA" id="ARBA00023136"/>
    </source>
</evidence>
<keyword evidence="13" id="KW-1185">Reference proteome</keyword>
<evidence type="ECO:0000256" key="1">
    <source>
        <dbReference type="ARBA" id="ARBA00004571"/>
    </source>
</evidence>
<reference evidence="10 12" key="1">
    <citation type="submission" date="2013-07" db="EMBL/GenBank/DDBJ databases">
        <authorList>
            <person name="Genoscope - CEA"/>
        </authorList>
    </citation>
    <scope>NUCLEOTIDE SEQUENCE [LARGE SCALE GENOMIC DNA]</scope>
    <source>
        <strain evidence="10">FRM16</strain>
        <strain evidence="12">FRM16 / DSM 17909</strain>
    </source>
</reference>
<evidence type="ECO:0000256" key="6">
    <source>
        <dbReference type="ARBA" id="ARBA00023237"/>
    </source>
</evidence>
<feature type="domain" description="Surface lipoprotein assembly modifier N-terminal TPR repeats region" evidence="9">
    <location>
        <begin position="59"/>
        <end position="156"/>
    </location>
</feature>
<dbReference type="OrthoDB" id="7525402at2"/>
<organism evidence="10 12">
    <name type="scientific">Xenorhabdus doucetiae</name>
    <dbReference type="NCBI Taxonomy" id="351671"/>
    <lineage>
        <taxon>Bacteria</taxon>
        <taxon>Pseudomonadati</taxon>
        <taxon>Pseudomonadota</taxon>
        <taxon>Gammaproteobacteria</taxon>
        <taxon>Enterobacterales</taxon>
        <taxon>Morganellaceae</taxon>
        <taxon>Xenorhabdus</taxon>
    </lineage>
</organism>
<keyword evidence="4" id="KW-0732">Signal</keyword>
<evidence type="ECO:0000313" key="10">
    <source>
        <dbReference type="EMBL" id="CDG19650.1"/>
    </source>
</evidence>
<dbReference type="Pfam" id="PF24575">
    <property type="entry name" value="TPR_Slam"/>
    <property type="match status" value="1"/>
</dbReference>
<comment type="subcellular location">
    <subcellularLocation>
        <location evidence="1">Cell outer membrane</location>
        <topology evidence="1">Multi-pass membrane protein</topology>
    </subcellularLocation>
</comment>
<keyword evidence="2" id="KW-1134">Transmembrane beta strand</keyword>
<dbReference type="InterPro" id="IPR011990">
    <property type="entry name" value="TPR-like_helical_dom_sf"/>
</dbReference>
<keyword evidence="5" id="KW-0472">Membrane</keyword>
<evidence type="ECO:0000313" key="11">
    <source>
        <dbReference type="EMBL" id="TYP03106.1"/>
    </source>
</evidence>
<evidence type="ECO:0000256" key="4">
    <source>
        <dbReference type="ARBA" id="ARBA00022729"/>
    </source>
</evidence>
<protein>
    <submittedName>
        <fullName evidence="11">Tetratricopeptide repeat protein</fullName>
    </submittedName>
</protein>
<dbReference type="Gene3D" id="1.25.40.10">
    <property type="entry name" value="Tetratricopeptide repeat domain"/>
    <property type="match status" value="1"/>
</dbReference>
<evidence type="ECO:0000313" key="12">
    <source>
        <dbReference type="Proteomes" id="UP000032721"/>
    </source>
</evidence>
<dbReference type="SUPFAM" id="SSF48452">
    <property type="entry name" value="TPR-like"/>
    <property type="match status" value="1"/>
</dbReference>